<gene>
    <name evidence="1" type="ORF">FLACHUCJ7_02913</name>
</gene>
<proteinExistence type="predicted"/>
<protein>
    <recommendedName>
        <fullName evidence="3">TonB C-terminal domain-containing protein</fullName>
    </recommendedName>
</protein>
<sequence>MKPFLFLLCSLYSAICFSQTDYKAFNDKYEEFAFYAKPNKTNKLSKYFEKQISSKLVNGYDTYKTNDNITSLKTISLTFRFDEQNKIKNIIVNSPYSELNKCIQEAFKNYDIEDLNISEKSPLNTYVLQILSSEGDKMVINCSTHVVYDRIPIVKDCESCKDKYKLYNCLNKQISEHVANTISPIEIKKSKQLGMINLEVKFLINEQGIIEQIDCKAPTDSLTKELNRVVGLFPKVKIPATRNGKPIHFIYKTTVSLQIDTNDEKYKEESLKYKEESLKYIDTLLNLNSELAIHFKNYLNPEELTKVVFPSGQRGIYLSFNITINGNPINIKTNSNLPELNNRLIEIFKKYSFEKLNIRSTNILESYRYPIIVKRFDTKTIKSTDKPTVFIPPIFDKNCGKSKSPEELSDCLDQNIKEIVVGNFKNNIRHKTTLTGIIRISCHFQIDANGNIINVKATAPNPLICNELEQIIKNIPAVYKPAFLNGKAIKTSHNYSYRFNNGKIDEFKNLIRTYYKR</sequence>
<evidence type="ECO:0008006" key="3">
    <source>
        <dbReference type="Google" id="ProtNLM"/>
    </source>
</evidence>
<dbReference type="EMBL" id="CAIJDO010000174">
    <property type="protein sequence ID" value="CAD0006540.1"/>
    <property type="molecule type" value="Genomic_DNA"/>
</dbReference>
<evidence type="ECO:0000313" key="2">
    <source>
        <dbReference type="Proteomes" id="UP000556700"/>
    </source>
</evidence>
<name>A0A6V6Z430_9FLAO</name>
<keyword evidence="2" id="KW-1185">Reference proteome</keyword>
<dbReference type="AlphaFoldDB" id="A0A6V6Z430"/>
<dbReference type="Proteomes" id="UP000556700">
    <property type="component" value="Unassembled WGS sequence"/>
</dbReference>
<comment type="caution">
    <text evidence="1">The sequence shown here is derived from an EMBL/GenBank/DDBJ whole genome shotgun (WGS) entry which is preliminary data.</text>
</comment>
<accession>A0A6V6Z430</accession>
<dbReference type="RefSeq" id="WP_180904074.1">
    <property type="nucleotide sequence ID" value="NZ_CAIJDO010000174.1"/>
</dbReference>
<reference evidence="1 2" key="1">
    <citation type="submission" date="2020-06" db="EMBL/GenBank/DDBJ databases">
        <authorList>
            <person name="Criscuolo A."/>
        </authorList>
    </citation>
    <scope>NUCLEOTIDE SEQUENCE [LARGE SCALE GENOMIC DNA]</scope>
    <source>
        <strain evidence="2">CIP 110025</strain>
    </source>
</reference>
<organism evidence="1 2">
    <name type="scientific">Flavobacterium chungangense</name>
    <dbReference type="NCBI Taxonomy" id="554283"/>
    <lineage>
        <taxon>Bacteria</taxon>
        <taxon>Pseudomonadati</taxon>
        <taxon>Bacteroidota</taxon>
        <taxon>Flavobacteriia</taxon>
        <taxon>Flavobacteriales</taxon>
        <taxon>Flavobacteriaceae</taxon>
        <taxon>Flavobacterium</taxon>
    </lineage>
</organism>
<evidence type="ECO:0000313" key="1">
    <source>
        <dbReference type="EMBL" id="CAD0006540.1"/>
    </source>
</evidence>